<keyword evidence="3 11" id="KW-0808">Transferase</keyword>
<keyword evidence="12" id="KW-1185">Reference proteome</keyword>
<dbReference type="Pfam" id="PF13727">
    <property type="entry name" value="CoA_binding_3"/>
    <property type="match status" value="1"/>
</dbReference>
<organism evidence="11 13">
    <name type="scientific">Paraburkholderia ginsengiterrae</name>
    <dbReference type="NCBI Taxonomy" id="1462993"/>
    <lineage>
        <taxon>Bacteria</taxon>
        <taxon>Pseudomonadati</taxon>
        <taxon>Pseudomonadota</taxon>
        <taxon>Betaproteobacteria</taxon>
        <taxon>Burkholderiales</taxon>
        <taxon>Burkholderiaceae</taxon>
        <taxon>Paraburkholderia</taxon>
    </lineage>
</organism>
<evidence type="ECO:0000256" key="1">
    <source>
        <dbReference type="ARBA" id="ARBA00004141"/>
    </source>
</evidence>
<dbReference type="PANTHER" id="PTHR30576:SF0">
    <property type="entry name" value="UNDECAPRENYL-PHOSPHATE N-ACETYLGALACTOSAMINYL 1-PHOSPHATE TRANSFERASE-RELATED"/>
    <property type="match status" value="1"/>
</dbReference>
<comment type="similarity">
    <text evidence="2">Belongs to the bacterial sugar transferase family.</text>
</comment>
<feature type="signal peptide" evidence="8">
    <location>
        <begin position="1"/>
        <end position="20"/>
    </location>
</feature>
<dbReference type="Proteomes" id="UP000077961">
    <property type="component" value="Unassembled WGS sequence"/>
</dbReference>
<feature type="transmembrane region" description="Helical" evidence="7">
    <location>
        <begin position="174"/>
        <end position="198"/>
    </location>
</feature>
<dbReference type="InterPro" id="IPR003362">
    <property type="entry name" value="Bact_transf"/>
</dbReference>
<keyword evidence="5 7" id="KW-1133">Transmembrane helix</keyword>
<evidence type="ECO:0000313" key="10">
    <source>
        <dbReference type="EMBL" id="OAJ59410.1"/>
    </source>
</evidence>
<keyword evidence="4 7" id="KW-0812">Transmembrane</keyword>
<dbReference type="GO" id="GO:0016020">
    <property type="term" value="C:membrane"/>
    <property type="evidence" value="ECO:0007669"/>
    <property type="project" value="UniProtKB-SubCell"/>
</dbReference>
<feature type="domain" description="Bacterial sugar transferase" evidence="9">
    <location>
        <begin position="168"/>
        <end position="351"/>
    </location>
</feature>
<feature type="chain" id="PRO_5008393801" evidence="8">
    <location>
        <begin position="21"/>
        <end position="359"/>
    </location>
</feature>
<dbReference type="GO" id="GO:0016780">
    <property type="term" value="F:phosphotransferase activity, for other substituted phosphate groups"/>
    <property type="evidence" value="ECO:0007669"/>
    <property type="project" value="TreeGrafter"/>
</dbReference>
<evidence type="ECO:0000313" key="12">
    <source>
        <dbReference type="Proteomes" id="UP000077961"/>
    </source>
</evidence>
<dbReference type="NCBIfam" id="TIGR03025">
    <property type="entry name" value="EPS_sugtrans"/>
    <property type="match status" value="1"/>
</dbReference>
<dbReference type="NCBIfam" id="TIGR03023">
    <property type="entry name" value="WcaJ_sugtrans"/>
    <property type="match status" value="1"/>
</dbReference>
<evidence type="ECO:0000256" key="3">
    <source>
        <dbReference type="ARBA" id="ARBA00022679"/>
    </source>
</evidence>
<evidence type="ECO:0000256" key="6">
    <source>
        <dbReference type="ARBA" id="ARBA00023136"/>
    </source>
</evidence>
<evidence type="ECO:0000256" key="2">
    <source>
        <dbReference type="ARBA" id="ARBA00006464"/>
    </source>
</evidence>
<dbReference type="Pfam" id="PF02397">
    <property type="entry name" value="Bac_transf"/>
    <property type="match status" value="1"/>
</dbReference>
<dbReference type="STRING" id="1462993.A6V36_27595"/>
<dbReference type="PANTHER" id="PTHR30576">
    <property type="entry name" value="COLANIC BIOSYNTHESIS UDP-GLUCOSE LIPID CARRIER TRANSFERASE"/>
    <property type="match status" value="1"/>
</dbReference>
<evidence type="ECO:0000256" key="4">
    <source>
        <dbReference type="ARBA" id="ARBA00022692"/>
    </source>
</evidence>
<protein>
    <submittedName>
        <fullName evidence="11">Undecaprenyl-phosphate glucose phosphotransferase</fullName>
    </submittedName>
</protein>
<comment type="caution">
    <text evidence="11">The sequence shown here is derived from an EMBL/GenBank/DDBJ whole genome shotgun (WGS) entry which is preliminary data.</text>
</comment>
<evidence type="ECO:0000259" key="9">
    <source>
        <dbReference type="Pfam" id="PF02397"/>
    </source>
</evidence>
<accession>A0A1A9NAY2</accession>
<dbReference type="EMBL" id="LXKA01000132">
    <property type="protein sequence ID" value="OAJ63323.1"/>
    <property type="molecule type" value="Genomic_DNA"/>
</dbReference>
<evidence type="ECO:0000256" key="5">
    <source>
        <dbReference type="ARBA" id="ARBA00022989"/>
    </source>
</evidence>
<evidence type="ECO:0000313" key="11">
    <source>
        <dbReference type="EMBL" id="OAJ63323.1"/>
    </source>
</evidence>
<dbReference type="EMBL" id="LXJZ01000140">
    <property type="protein sequence ID" value="OAJ59410.1"/>
    <property type="molecule type" value="Genomic_DNA"/>
</dbReference>
<proteinExistence type="inferred from homology"/>
<evidence type="ECO:0000313" key="13">
    <source>
        <dbReference type="Proteomes" id="UP000078116"/>
    </source>
</evidence>
<evidence type="ECO:0000256" key="8">
    <source>
        <dbReference type="SAM" id="SignalP"/>
    </source>
</evidence>
<name>A0A1A9NAY2_9BURK</name>
<sequence length="359" mass="40264">MLNLTYLVLAVIGASLVAKAALSQVARFGGRAPRDSSPVAIAIGPASGALLDHVLASTSGPFSPELVFDEHAQEAGNVAGLPLVNSLETLGALVRLRGIRELWLLGYPMRQPSIEHYVREFRHDFVNIRLIPDLRDFALAKPAFVNVHGLPAINLVASPLTPNVEWPKRLFDCLFAAFVLLSISPLLVMIAIAVRFSSPGPILFRQMRKGVDGREFAIYKFRTMHQHVEEAGRLTQARRGDKRITRVGAFLRKSSLDELPQFFNVLKGQMSVVGPRPHAVEHDELYKDLVDDYMYRYRIKPGITGWAQINGLRGETDRVEKMAARVMFDLYYIQNWSFWLDIKIIGMTFFKGFIAKAAY</sequence>
<comment type="subcellular location">
    <subcellularLocation>
        <location evidence="1">Membrane</location>
        <topology evidence="1">Multi-pass membrane protein</topology>
    </subcellularLocation>
</comment>
<keyword evidence="6 7" id="KW-0472">Membrane</keyword>
<dbReference type="Proteomes" id="UP000078116">
    <property type="component" value="Unassembled WGS sequence"/>
</dbReference>
<reference evidence="12 13" key="1">
    <citation type="submission" date="2016-04" db="EMBL/GenBank/DDBJ databases">
        <title>Reclassification of Paraburkholderia panaciterrae (Farh et al. 2015) Dobritsa &amp; Samadpour 2016 as a later homotypic synonym of Paraburkholderia ginsengiterrae (Farh et al. 2015) Dobritsa &amp; Samadpour 2016.</title>
        <authorList>
            <person name="Dobritsa A.P."/>
            <person name="Kutumbaka K."/>
            <person name="Samadpour M."/>
        </authorList>
    </citation>
    <scope>NUCLEOTIDE SEQUENCE [LARGE SCALE GENOMIC DNA]</scope>
    <source>
        <strain evidence="11 13">DCY85</strain>
        <strain evidence="10 12">DCY85-1</strain>
    </source>
</reference>
<gene>
    <name evidence="10" type="ORF">A6V36_27595</name>
    <name evidence="11" type="ORF">A6V37_20745</name>
</gene>
<dbReference type="InterPro" id="IPR017475">
    <property type="entry name" value="EPS_sugar_tfrase"/>
</dbReference>
<dbReference type="InterPro" id="IPR017473">
    <property type="entry name" value="Undecaprenyl-P_gluc_Ptfrase"/>
</dbReference>
<dbReference type="AlphaFoldDB" id="A0A1A9NAY2"/>
<keyword evidence="8" id="KW-0732">Signal</keyword>
<evidence type="ECO:0000256" key="7">
    <source>
        <dbReference type="SAM" id="Phobius"/>
    </source>
</evidence>